<evidence type="ECO:0000256" key="3">
    <source>
        <dbReference type="ARBA" id="ARBA00022989"/>
    </source>
</evidence>
<gene>
    <name evidence="7" type="ORF">J8C05_15400</name>
</gene>
<feature type="transmembrane region" description="Helical" evidence="5">
    <location>
        <begin position="124"/>
        <end position="144"/>
    </location>
</feature>
<feature type="transmembrane region" description="Helical" evidence="5">
    <location>
        <begin position="227"/>
        <end position="259"/>
    </location>
</feature>
<evidence type="ECO:0000313" key="7">
    <source>
        <dbReference type="EMBL" id="QUV95389.1"/>
    </source>
</evidence>
<feature type="transmembrane region" description="Helical" evidence="5">
    <location>
        <begin position="36"/>
        <end position="58"/>
    </location>
</feature>
<proteinExistence type="predicted"/>
<reference evidence="7 8" key="1">
    <citation type="submission" date="2021-03" db="EMBL/GenBank/DDBJ databases">
        <title>Genomic and phenotypic characterization of Chloracidobacterium isolates provides evidence for multiple species.</title>
        <authorList>
            <person name="Saini M.K."/>
            <person name="Costas A.M.G."/>
            <person name="Tank M."/>
            <person name="Bryant D.A."/>
        </authorList>
    </citation>
    <scope>NUCLEOTIDE SEQUENCE [LARGE SCALE GENOMIC DNA]</scope>
    <source>
        <strain evidence="7 8">N</strain>
    </source>
</reference>
<dbReference type="EMBL" id="CP072643">
    <property type="protein sequence ID" value="QUV95389.1"/>
    <property type="molecule type" value="Genomic_DNA"/>
</dbReference>
<feature type="transmembrane region" description="Helical" evidence="5">
    <location>
        <begin position="64"/>
        <end position="82"/>
    </location>
</feature>
<dbReference type="InterPro" id="IPR038770">
    <property type="entry name" value="Na+/solute_symporter_sf"/>
</dbReference>
<dbReference type="Pfam" id="PF00999">
    <property type="entry name" value="Na_H_Exchanger"/>
    <property type="match status" value="1"/>
</dbReference>
<sequence>MNFLPTWPIAFDTMTVFGLLLILGALGGYLAHRFPWLPSITGFMLIGLLFGPSGLVVLDEETLAKSRILVDIALGLILYRLGLSLKLSLLRERVTLGVMGLAESSLTIIVVAGVLWIAGFALPVAGLVAAIVVSSSPAVLLHVAHEVRASGDVTETTKTLVAINNIISFVAFSALLPLVQFSSGKSWSEILLLPTYRFFGSLILGCAAGAVVYVLTHRTREATQYRLAFVIGGVMLTTGLANVFNLSALYAPLVLGIVVKNLEQEDTVSQIQFGESFELFFIVLFVSAGANLHLHDLITLAPVVILLVVTRSLAKVGGVVAVAAATREALNKAVARGMLLIPMAGMAIGLTRTTAELFPDQAASVAAVVLGAVAVFETIGPPLAAYAFNLAGETGQAQKHTSPEALATTVEEVS</sequence>
<feature type="transmembrane region" description="Helical" evidence="5">
    <location>
        <begin position="196"/>
        <end position="215"/>
    </location>
</feature>
<evidence type="ECO:0000256" key="2">
    <source>
        <dbReference type="ARBA" id="ARBA00022692"/>
    </source>
</evidence>
<feature type="transmembrane region" description="Helical" evidence="5">
    <location>
        <begin position="6"/>
        <end position="29"/>
    </location>
</feature>
<evidence type="ECO:0000256" key="5">
    <source>
        <dbReference type="SAM" id="Phobius"/>
    </source>
</evidence>
<dbReference type="PANTHER" id="PTHR43021">
    <property type="entry name" value="NA(+)/H(+) ANTIPORTER-RELATED"/>
    <property type="match status" value="1"/>
</dbReference>
<comment type="subcellular location">
    <subcellularLocation>
        <location evidence="1">Membrane</location>
        <topology evidence="1">Multi-pass membrane protein</topology>
    </subcellularLocation>
</comment>
<feature type="transmembrane region" description="Helical" evidence="5">
    <location>
        <begin position="279"/>
        <end position="309"/>
    </location>
</feature>
<protein>
    <submittedName>
        <fullName evidence="7">Cation:proton antiporter</fullName>
    </submittedName>
</protein>
<feature type="domain" description="Cation/H+ exchanger transmembrane" evidence="6">
    <location>
        <begin position="25"/>
        <end position="376"/>
    </location>
</feature>
<organism evidence="7 8">
    <name type="scientific">Chloracidobacterium sp. N</name>
    <dbReference type="NCBI Taxonomy" id="2821540"/>
    <lineage>
        <taxon>Bacteria</taxon>
        <taxon>Pseudomonadati</taxon>
        <taxon>Acidobacteriota</taxon>
        <taxon>Terriglobia</taxon>
        <taxon>Terriglobales</taxon>
        <taxon>Acidobacteriaceae</taxon>
        <taxon>Chloracidobacterium</taxon>
        <taxon>Chloracidobacterium aggregatum</taxon>
    </lineage>
</organism>
<name>A0ABX8B388_9BACT</name>
<evidence type="ECO:0000259" key="6">
    <source>
        <dbReference type="Pfam" id="PF00999"/>
    </source>
</evidence>
<evidence type="ECO:0000313" key="8">
    <source>
        <dbReference type="Proteomes" id="UP000677668"/>
    </source>
</evidence>
<dbReference type="InterPro" id="IPR006153">
    <property type="entry name" value="Cation/H_exchanger_TM"/>
</dbReference>
<feature type="transmembrane region" description="Helical" evidence="5">
    <location>
        <begin position="94"/>
        <end position="118"/>
    </location>
</feature>
<keyword evidence="3 5" id="KW-1133">Transmembrane helix</keyword>
<dbReference type="Gene3D" id="1.20.1530.20">
    <property type="match status" value="1"/>
</dbReference>
<keyword evidence="4 5" id="KW-0472">Membrane</keyword>
<dbReference type="Proteomes" id="UP000677668">
    <property type="component" value="Chromosome 2"/>
</dbReference>
<dbReference type="PANTHER" id="PTHR43021:SF2">
    <property type="entry name" value="CATION_H+ EXCHANGER DOMAIN-CONTAINING PROTEIN"/>
    <property type="match status" value="1"/>
</dbReference>
<accession>A0ABX8B388</accession>
<keyword evidence="2 5" id="KW-0812">Transmembrane</keyword>
<evidence type="ECO:0000256" key="4">
    <source>
        <dbReference type="ARBA" id="ARBA00023136"/>
    </source>
</evidence>
<feature type="transmembrane region" description="Helical" evidence="5">
    <location>
        <begin position="156"/>
        <end position="176"/>
    </location>
</feature>
<dbReference type="RefSeq" id="WP_211423614.1">
    <property type="nucleotide sequence ID" value="NZ_CP072643.1"/>
</dbReference>
<keyword evidence="8" id="KW-1185">Reference proteome</keyword>
<evidence type="ECO:0000256" key="1">
    <source>
        <dbReference type="ARBA" id="ARBA00004141"/>
    </source>
</evidence>